<proteinExistence type="inferred from homology"/>
<dbReference type="InterPro" id="IPR033721">
    <property type="entry name" value="ProRS_core_arch_euk"/>
</dbReference>
<protein>
    <recommendedName>
        <fullName evidence="11">Proline--tRNA ligase</fullName>
        <ecNumber evidence="11">6.1.1.15</ecNumber>
    </recommendedName>
    <alternativeName>
        <fullName evidence="11">Prolyl-tRNA synthetase</fullName>
        <shortName evidence="11">ProRS</shortName>
    </alternativeName>
</protein>
<dbReference type="CDD" id="cd00862">
    <property type="entry name" value="ProRS_anticodon_zinc"/>
    <property type="match status" value="1"/>
</dbReference>
<dbReference type="SUPFAM" id="SSF55681">
    <property type="entry name" value="Class II aaRS and biotin synthetases"/>
    <property type="match status" value="1"/>
</dbReference>
<sequence>MGKNLTKRSEDYSKWYNELVVRADLAENSAVRGCMVIKPYGFAIWEKMQAELDRMFKETGHQNAYFPLFVPKSLFEAEEKNAEGFAKECAVVTHYRLKNDPDKEGKLMVDPEAKLEEELVVRPTSEAIIWNTYKNWIQSYRDLPIKINQWANVVRWEMRTRLFLRTAEFLWQEGHTAHSTKQEALEETELMNNIYAEFAENFMAIPVVKGAKTENERFAGALETYCIEALMQDGKALQAGTSHFLGQNFAKAFDVKFATKEGGLENVWATSWGVSTRLMGALIMTHSDDNGLVLPPNLAPIQVVIVPIYRNEEQLSQISEVANQLVKDLRAVGVTVKFDDNDNQKPGWKFAQYELQGVPVRLALGPKDLEKGTVELARRDTLTKEFVNRDEVVEKVKNLMTEIQDSLFEKAREYRDEHITEVNTFEEFKKVLKEKGGFISAHWDGTSETENKIKDLTKATIRCIPFERKDEAGECVLTGKPSEGRVLFAKAY</sequence>
<keyword evidence="8 11" id="KW-0030">Aminoacyl-tRNA synthetase</keyword>
<dbReference type="Pfam" id="PF09180">
    <property type="entry name" value="ProRS-C_1"/>
    <property type="match status" value="1"/>
</dbReference>
<dbReference type="SUPFAM" id="SSF52954">
    <property type="entry name" value="Class II aaRS ABD-related"/>
    <property type="match status" value="1"/>
</dbReference>
<dbReference type="Proteomes" id="UP001139226">
    <property type="component" value="Unassembled WGS sequence"/>
</dbReference>
<dbReference type="GO" id="GO:0006433">
    <property type="term" value="P:prolyl-tRNA aminoacylation"/>
    <property type="evidence" value="ECO:0007669"/>
    <property type="project" value="UniProtKB-UniRule"/>
</dbReference>
<dbReference type="EC" id="6.1.1.15" evidence="11"/>
<comment type="domain">
    <text evidence="11">Consists of three domains: the N-terminal catalytic domain, the anticodon-binding domain and the C-terminal extension.</text>
</comment>
<name>A0A9X2ACG8_9FLAO</name>
<evidence type="ECO:0000256" key="1">
    <source>
        <dbReference type="ARBA" id="ARBA00004496"/>
    </source>
</evidence>
<dbReference type="AlphaFoldDB" id="A0A9X2ACG8"/>
<dbReference type="InterPro" id="IPR045864">
    <property type="entry name" value="aa-tRNA-synth_II/BPL/LPL"/>
</dbReference>
<dbReference type="InterPro" id="IPR002314">
    <property type="entry name" value="aa-tRNA-synt_IIb"/>
</dbReference>
<keyword evidence="5 11" id="KW-0547">Nucleotide-binding</keyword>
<dbReference type="InterPro" id="IPR017449">
    <property type="entry name" value="Pro-tRNA_synth_II"/>
</dbReference>
<dbReference type="Gene3D" id="3.40.50.800">
    <property type="entry name" value="Anticodon-binding domain"/>
    <property type="match status" value="1"/>
</dbReference>
<gene>
    <name evidence="11 13" type="primary">proS</name>
    <name evidence="13" type="ORF">ML462_12885</name>
</gene>
<dbReference type="InterPro" id="IPR006195">
    <property type="entry name" value="aa-tRNA-synth_II"/>
</dbReference>
<comment type="subcellular location">
    <subcellularLocation>
        <location evidence="1 11">Cytoplasm</location>
    </subcellularLocation>
</comment>
<reference evidence="13" key="1">
    <citation type="submission" date="2022-03" db="EMBL/GenBank/DDBJ databases">
        <title>Gramella crocea sp. nov., isolated from activated sludge of a seafood processing plant.</title>
        <authorList>
            <person name="Zhang X."/>
        </authorList>
    </citation>
    <scope>NUCLEOTIDE SEQUENCE</scope>
    <source>
        <strain evidence="13">YJ019</strain>
    </source>
</reference>
<organism evidence="13 14">
    <name type="scientific">Christiangramia lutea</name>
    <dbReference type="NCBI Taxonomy" id="1607951"/>
    <lineage>
        <taxon>Bacteria</taxon>
        <taxon>Pseudomonadati</taxon>
        <taxon>Bacteroidota</taxon>
        <taxon>Flavobacteriia</taxon>
        <taxon>Flavobacteriales</taxon>
        <taxon>Flavobacteriaceae</taxon>
        <taxon>Christiangramia</taxon>
    </lineage>
</organism>
<dbReference type="GO" id="GO:0004827">
    <property type="term" value="F:proline-tRNA ligase activity"/>
    <property type="evidence" value="ECO:0007669"/>
    <property type="project" value="UniProtKB-UniRule"/>
</dbReference>
<keyword evidence="4 11" id="KW-0436">Ligase</keyword>
<comment type="subunit">
    <text evidence="2 11">Homodimer.</text>
</comment>
<evidence type="ECO:0000256" key="9">
    <source>
        <dbReference type="ARBA" id="ARBA00047671"/>
    </source>
</evidence>
<evidence type="ECO:0000256" key="6">
    <source>
        <dbReference type="ARBA" id="ARBA00022840"/>
    </source>
</evidence>
<dbReference type="GO" id="GO:0005524">
    <property type="term" value="F:ATP binding"/>
    <property type="evidence" value="ECO:0007669"/>
    <property type="project" value="UniProtKB-UniRule"/>
</dbReference>
<dbReference type="HAMAP" id="MF_01571">
    <property type="entry name" value="Pro_tRNA_synth_type3"/>
    <property type="match status" value="1"/>
</dbReference>
<evidence type="ECO:0000256" key="8">
    <source>
        <dbReference type="ARBA" id="ARBA00023146"/>
    </source>
</evidence>
<evidence type="ECO:0000256" key="3">
    <source>
        <dbReference type="ARBA" id="ARBA00022490"/>
    </source>
</evidence>
<dbReference type="FunFam" id="3.40.50.800:FF:000005">
    <property type="entry name" value="bifunctional glutamate/proline--tRNA ligase"/>
    <property type="match status" value="1"/>
</dbReference>
<comment type="function">
    <text evidence="11">Catalyzes the attachment of proline to tRNA(Pro) in a two-step reaction: proline is first activated by ATP to form Pro-AMP and then transferred to the acceptor end of tRNA(Pro).</text>
</comment>
<dbReference type="PANTHER" id="PTHR43382:SF2">
    <property type="entry name" value="BIFUNCTIONAL GLUTAMATE_PROLINE--TRNA LIGASE"/>
    <property type="match status" value="1"/>
</dbReference>
<dbReference type="PROSITE" id="PS50862">
    <property type="entry name" value="AA_TRNA_LIGASE_II"/>
    <property type="match status" value="1"/>
</dbReference>
<evidence type="ECO:0000256" key="4">
    <source>
        <dbReference type="ARBA" id="ARBA00022598"/>
    </source>
</evidence>
<dbReference type="GO" id="GO:0005737">
    <property type="term" value="C:cytoplasm"/>
    <property type="evidence" value="ECO:0007669"/>
    <property type="project" value="UniProtKB-SubCell"/>
</dbReference>
<dbReference type="EMBL" id="JAKVTV010000004">
    <property type="protein sequence ID" value="MCH4824068.1"/>
    <property type="molecule type" value="Genomic_DNA"/>
</dbReference>
<dbReference type="InterPro" id="IPR004154">
    <property type="entry name" value="Anticodon-bd"/>
</dbReference>
<dbReference type="GO" id="GO:0017101">
    <property type="term" value="C:aminoacyl-tRNA synthetase multienzyme complex"/>
    <property type="evidence" value="ECO:0007669"/>
    <property type="project" value="TreeGrafter"/>
</dbReference>
<dbReference type="SUPFAM" id="SSF64586">
    <property type="entry name" value="C-terminal domain of ProRS"/>
    <property type="match status" value="1"/>
</dbReference>
<dbReference type="Pfam" id="PF03129">
    <property type="entry name" value="HGTP_anticodon"/>
    <property type="match status" value="1"/>
</dbReference>
<evidence type="ECO:0000256" key="7">
    <source>
        <dbReference type="ARBA" id="ARBA00022917"/>
    </source>
</evidence>
<dbReference type="PANTHER" id="PTHR43382">
    <property type="entry name" value="PROLYL-TRNA SYNTHETASE"/>
    <property type="match status" value="1"/>
</dbReference>
<dbReference type="InterPro" id="IPR016061">
    <property type="entry name" value="Pro-tRNA_ligase_II_C"/>
</dbReference>
<dbReference type="FunFam" id="3.30.930.10:FF:000023">
    <property type="entry name" value="Proline--tRNA ligase"/>
    <property type="match status" value="1"/>
</dbReference>
<accession>A0A9X2ACG8</accession>
<feature type="domain" description="Aminoacyl-transfer RNA synthetases class-II family profile" evidence="12">
    <location>
        <begin position="27"/>
        <end position="295"/>
    </location>
</feature>
<dbReference type="CDD" id="cd00778">
    <property type="entry name" value="ProRS_core_arch_euk"/>
    <property type="match status" value="1"/>
</dbReference>
<comment type="similarity">
    <text evidence="10 11">Belongs to the class-II aminoacyl-tRNA synthetase family. ProS type 3 subfamily.</text>
</comment>
<evidence type="ECO:0000256" key="11">
    <source>
        <dbReference type="HAMAP-Rule" id="MF_01571"/>
    </source>
</evidence>
<keyword evidence="14" id="KW-1185">Reference proteome</keyword>
<evidence type="ECO:0000256" key="10">
    <source>
        <dbReference type="ARBA" id="ARBA00060806"/>
    </source>
</evidence>
<evidence type="ECO:0000256" key="2">
    <source>
        <dbReference type="ARBA" id="ARBA00011738"/>
    </source>
</evidence>
<dbReference type="Pfam" id="PF00587">
    <property type="entry name" value="tRNA-synt_2b"/>
    <property type="match status" value="1"/>
</dbReference>
<keyword evidence="7 11" id="KW-0648">Protein biosynthesis</keyword>
<comment type="catalytic activity">
    <reaction evidence="9 11">
        <text>tRNA(Pro) + L-proline + ATP = L-prolyl-tRNA(Pro) + AMP + diphosphate</text>
        <dbReference type="Rhea" id="RHEA:14305"/>
        <dbReference type="Rhea" id="RHEA-COMP:9700"/>
        <dbReference type="Rhea" id="RHEA-COMP:9702"/>
        <dbReference type="ChEBI" id="CHEBI:30616"/>
        <dbReference type="ChEBI" id="CHEBI:33019"/>
        <dbReference type="ChEBI" id="CHEBI:60039"/>
        <dbReference type="ChEBI" id="CHEBI:78442"/>
        <dbReference type="ChEBI" id="CHEBI:78532"/>
        <dbReference type="ChEBI" id="CHEBI:456215"/>
        <dbReference type="EC" id="6.1.1.15"/>
    </reaction>
</comment>
<evidence type="ECO:0000256" key="5">
    <source>
        <dbReference type="ARBA" id="ARBA00022741"/>
    </source>
</evidence>
<dbReference type="SMART" id="SM00946">
    <property type="entry name" value="ProRS-C_1"/>
    <property type="match status" value="1"/>
</dbReference>
<dbReference type="Gene3D" id="3.30.110.30">
    <property type="entry name" value="C-terminal domain of ProRS"/>
    <property type="match status" value="1"/>
</dbReference>
<comment type="caution">
    <text evidence="13">The sequence shown here is derived from an EMBL/GenBank/DDBJ whole genome shotgun (WGS) entry which is preliminary data.</text>
</comment>
<dbReference type="Gene3D" id="3.30.930.10">
    <property type="entry name" value="Bira Bifunctional Protein, Domain 2"/>
    <property type="match status" value="1"/>
</dbReference>
<keyword evidence="6 11" id="KW-0067">ATP-binding</keyword>
<dbReference type="RefSeq" id="WP_240714230.1">
    <property type="nucleotide sequence ID" value="NZ_JAKVTV010000004.1"/>
</dbReference>
<evidence type="ECO:0000313" key="13">
    <source>
        <dbReference type="EMBL" id="MCH4824068.1"/>
    </source>
</evidence>
<evidence type="ECO:0000313" key="14">
    <source>
        <dbReference type="Proteomes" id="UP001139226"/>
    </source>
</evidence>
<dbReference type="InterPro" id="IPR004499">
    <property type="entry name" value="Pro-tRNA-ligase_IIa_arc-type"/>
</dbReference>
<dbReference type="NCBIfam" id="TIGR00408">
    <property type="entry name" value="proS_fam_I"/>
    <property type="match status" value="1"/>
</dbReference>
<evidence type="ECO:0000259" key="12">
    <source>
        <dbReference type="PROSITE" id="PS50862"/>
    </source>
</evidence>
<dbReference type="InterPro" id="IPR036621">
    <property type="entry name" value="Anticodon-bd_dom_sf"/>
</dbReference>
<keyword evidence="3 11" id="KW-0963">Cytoplasm</keyword>